<organism evidence="1">
    <name type="scientific">marine metagenome</name>
    <dbReference type="NCBI Taxonomy" id="408172"/>
    <lineage>
        <taxon>unclassified sequences</taxon>
        <taxon>metagenomes</taxon>
        <taxon>ecological metagenomes</taxon>
    </lineage>
</organism>
<protein>
    <submittedName>
        <fullName evidence="1">Uncharacterized protein</fullName>
    </submittedName>
</protein>
<evidence type="ECO:0000313" key="1">
    <source>
        <dbReference type="EMBL" id="SVE05170.1"/>
    </source>
</evidence>
<dbReference type="EMBL" id="UINC01190828">
    <property type="protein sequence ID" value="SVE05170.1"/>
    <property type="molecule type" value="Genomic_DNA"/>
</dbReference>
<proteinExistence type="predicted"/>
<gene>
    <name evidence="1" type="ORF">METZ01_LOCUS458024</name>
</gene>
<sequence>MNSVKNILLILLFSVFSWSQDITDGCDLPDSETTGY</sequence>
<reference evidence="1" key="1">
    <citation type="submission" date="2018-05" db="EMBL/GenBank/DDBJ databases">
        <authorList>
            <person name="Lanie J.A."/>
            <person name="Ng W.-L."/>
            <person name="Kazmierczak K.M."/>
            <person name="Andrzejewski T.M."/>
            <person name="Davidsen T.M."/>
            <person name="Wayne K.J."/>
            <person name="Tettelin H."/>
            <person name="Glass J.I."/>
            <person name="Rusch D."/>
            <person name="Podicherti R."/>
            <person name="Tsui H.-C.T."/>
            <person name="Winkler M.E."/>
        </authorList>
    </citation>
    <scope>NUCLEOTIDE SEQUENCE</scope>
</reference>
<dbReference type="AlphaFoldDB" id="A0A383AC41"/>
<feature type="non-terminal residue" evidence="1">
    <location>
        <position position="36"/>
    </location>
</feature>
<accession>A0A383AC41</accession>
<name>A0A383AC41_9ZZZZ</name>